<dbReference type="InterPro" id="IPR016166">
    <property type="entry name" value="FAD-bd_PCMH"/>
</dbReference>
<reference evidence="3" key="1">
    <citation type="submission" date="2016-10" db="EMBL/GenBank/DDBJ databases">
        <authorList>
            <person name="Varghese N."/>
            <person name="Submissions S."/>
        </authorList>
    </citation>
    <scope>NUCLEOTIDE SEQUENCE [LARGE SCALE GENOMIC DNA]</scope>
    <source>
        <strain evidence="3">CGMCC 1.7062</strain>
    </source>
</reference>
<protein>
    <submittedName>
        <fullName evidence="2">Putative selenate reductase FAD-binding subunit</fullName>
    </submittedName>
</protein>
<proteinExistence type="predicted"/>
<dbReference type="NCBIfam" id="TIGR03312">
    <property type="entry name" value="Se_sel_red_FAD"/>
    <property type="match status" value="1"/>
</dbReference>
<dbReference type="Pfam" id="PF00941">
    <property type="entry name" value="FAD_binding_5"/>
    <property type="match status" value="1"/>
</dbReference>
<gene>
    <name evidence="2" type="ORF">SAMN04488244_101225</name>
</gene>
<sequence length="265" mass="28511">MNIKYLTPDTVSAALELKANHGSQAVWFAGGSKLNAAPTRSDAGVFISIDKLGFDRIELQGNTLTMGATSRIQELIESELVPQSLKQSAGYIYSRHLRNQSTLGGEVAALQCEAPLLPMLLALNAQVRFADGRELALDSHLETREEGLIEAIVVPDITLQTVSHRVTRSADGLRVVNAAVSVDGLGRQVVALEGVNTRFDEPTKPMRLRDIEGLGFSGDELEQAIKSALHAVDDICGSAGYKEYLTAIVISDLLNECRELAKGVA</sequence>
<dbReference type="PANTHER" id="PTHR42659:SF9">
    <property type="entry name" value="XANTHINE DEHYDROGENASE FAD-BINDING SUBUNIT XDHB-RELATED"/>
    <property type="match status" value="1"/>
</dbReference>
<dbReference type="PANTHER" id="PTHR42659">
    <property type="entry name" value="XANTHINE DEHYDROGENASE SUBUNIT C-RELATED"/>
    <property type="match status" value="1"/>
</dbReference>
<feature type="domain" description="FAD-binding PCMH-type" evidence="1">
    <location>
        <begin position="1"/>
        <end position="159"/>
    </location>
</feature>
<dbReference type="InterPro" id="IPR002346">
    <property type="entry name" value="Mopterin_DH_FAD-bd"/>
</dbReference>
<accession>A0A1H5S342</accession>
<dbReference type="GO" id="GO:0016491">
    <property type="term" value="F:oxidoreductase activity"/>
    <property type="evidence" value="ECO:0007669"/>
    <property type="project" value="InterPro"/>
</dbReference>
<dbReference type="SUPFAM" id="SSF56176">
    <property type="entry name" value="FAD-binding/transporter-associated domain-like"/>
    <property type="match status" value="1"/>
</dbReference>
<dbReference type="EMBL" id="FNVG01000001">
    <property type="protein sequence ID" value="SEF44900.1"/>
    <property type="molecule type" value="Genomic_DNA"/>
</dbReference>
<evidence type="ECO:0000313" key="3">
    <source>
        <dbReference type="Proteomes" id="UP000236721"/>
    </source>
</evidence>
<dbReference type="Proteomes" id="UP000236721">
    <property type="component" value="Unassembled WGS sequence"/>
</dbReference>
<name>A0A1H5S342_9VIBR</name>
<organism evidence="2 3">
    <name type="scientific">Vibrio hangzhouensis</name>
    <dbReference type="NCBI Taxonomy" id="462991"/>
    <lineage>
        <taxon>Bacteria</taxon>
        <taxon>Pseudomonadati</taxon>
        <taxon>Pseudomonadota</taxon>
        <taxon>Gammaproteobacteria</taxon>
        <taxon>Vibrionales</taxon>
        <taxon>Vibrionaceae</taxon>
        <taxon>Vibrio</taxon>
    </lineage>
</organism>
<dbReference type="InterPro" id="IPR051312">
    <property type="entry name" value="Diverse_Substr_Oxidored"/>
</dbReference>
<dbReference type="InterPro" id="IPR036318">
    <property type="entry name" value="FAD-bd_PCMH-like_sf"/>
</dbReference>
<dbReference type="OrthoDB" id="6198291at2"/>
<keyword evidence="3" id="KW-1185">Reference proteome</keyword>
<dbReference type="InterPro" id="IPR017698">
    <property type="entry name" value="Molybdo-cont_Rdtase_FAD-bd_su"/>
</dbReference>
<evidence type="ECO:0000313" key="2">
    <source>
        <dbReference type="EMBL" id="SEF44900.1"/>
    </source>
</evidence>
<dbReference type="Gene3D" id="3.30.465.10">
    <property type="match status" value="1"/>
</dbReference>
<dbReference type="GO" id="GO:0071949">
    <property type="term" value="F:FAD binding"/>
    <property type="evidence" value="ECO:0007669"/>
    <property type="project" value="InterPro"/>
</dbReference>
<dbReference type="InterPro" id="IPR016169">
    <property type="entry name" value="FAD-bd_PCMH_sub2"/>
</dbReference>
<dbReference type="AlphaFoldDB" id="A0A1H5S342"/>
<dbReference type="PROSITE" id="PS51387">
    <property type="entry name" value="FAD_PCMH"/>
    <property type="match status" value="1"/>
</dbReference>
<evidence type="ECO:0000259" key="1">
    <source>
        <dbReference type="PROSITE" id="PS51387"/>
    </source>
</evidence>
<dbReference type="RefSeq" id="WP_103878473.1">
    <property type="nucleotide sequence ID" value="NZ_FNVG01000001.1"/>
</dbReference>